<keyword evidence="12" id="KW-0119">Carbohydrate metabolism</keyword>
<keyword evidence="6" id="KW-0321">Glycogen metabolism</keyword>
<dbReference type="InterPro" id="IPR040999">
    <property type="entry name" value="Mak_N_cap"/>
</dbReference>
<evidence type="ECO:0000256" key="4">
    <source>
        <dbReference type="ARBA" id="ARBA00011962"/>
    </source>
</evidence>
<keyword evidence="10" id="KW-0067">ATP-binding</keyword>
<dbReference type="GO" id="GO:0005524">
    <property type="term" value="F:ATP binding"/>
    <property type="evidence" value="ECO:0007669"/>
    <property type="project" value="UniProtKB-KW"/>
</dbReference>
<dbReference type="Proteomes" id="UP000316747">
    <property type="component" value="Unassembled WGS sequence"/>
</dbReference>
<dbReference type="EC" id="2.7.1.175" evidence="4"/>
<dbReference type="SUPFAM" id="SSF56112">
    <property type="entry name" value="Protein kinase-like (PK-like)"/>
    <property type="match status" value="1"/>
</dbReference>
<comment type="subunit">
    <text evidence="3">Monomer.</text>
</comment>
<dbReference type="Gene3D" id="3.90.1200.10">
    <property type="match status" value="1"/>
</dbReference>
<organism evidence="16 17">
    <name type="scientific">Humibacillus xanthopallidus</name>
    <dbReference type="NCBI Taxonomy" id="412689"/>
    <lineage>
        <taxon>Bacteria</taxon>
        <taxon>Bacillati</taxon>
        <taxon>Actinomycetota</taxon>
        <taxon>Actinomycetes</taxon>
        <taxon>Micrococcales</taxon>
        <taxon>Intrasporangiaceae</taxon>
        <taxon>Humibacillus</taxon>
    </lineage>
</organism>
<dbReference type="AlphaFoldDB" id="A0A543HVW7"/>
<evidence type="ECO:0000256" key="11">
    <source>
        <dbReference type="ARBA" id="ARBA00023056"/>
    </source>
</evidence>
<evidence type="ECO:0000256" key="6">
    <source>
        <dbReference type="ARBA" id="ARBA00022600"/>
    </source>
</evidence>
<dbReference type="Pfam" id="PF18085">
    <property type="entry name" value="Mak_N_cap"/>
    <property type="match status" value="1"/>
</dbReference>
<proteinExistence type="inferred from homology"/>
<keyword evidence="8" id="KW-0547">Nucleotide-binding</keyword>
<dbReference type="GO" id="GO:0005978">
    <property type="term" value="P:glycogen biosynthetic process"/>
    <property type="evidence" value="ECO:0007669"/>
    <property type="project" value="UniProtKB-UniPathway"/>
</dbReference>
<feature type="domain" description="Maltokinase N-terminal cap" evidence="15">
    <location>
        <begin position="21"/>
        <end position="108"/>
    </location>
</feature>
<evidence type="ECO:0000256" key="1">
    <source>
        <dbReference type="ARBA" id="ARBA00004964"/>
    </source>
</evidence>
<evidence type="ECO:0000256" key="5">
    <source>
        <dbReference type="ARBA" id="ARBA00013882"/>
    </source>
</evidence>
<evidence type="ECO:0000256" key="7">
    <source>
        <dbReference type="ARBA" id="ARBA00022679"/>
    </source>
</evidence>
<evidence type="ECO:0000256" key="2">
    <source>
        <dbReference type="ARBA" id="ARBA00006219"/>
    </source>
</evidence>
<comment type="similarity">
    <text evidence="2">Belongs to the aminoglycoside phosphotransferase family.</text>
</comment>
<evidence type="ECO:0000313" key="16">
    <source>
        <dbReference type="EMBL" id="TQM62432.1"/>
    </source>
</evidence>
<keyword evidence="7" id="KW-0808">Transferase</keyword>
<name>A0A543HVW7_9MICO</name>
<accession>A0A543HVW7</accession>
<keyword evidence="11" id="KW-0320">Glycogen biosynthesis</keyword>
<evidence type="ECO:0000256" key="13">
    <source>
        <dbReference type="ARBA" id="ARBA00031251"/>
    </source>
</evidence>
<dbReference type="InterPro" id="IPR011009">
    <property type="entry name" value="Kinase-like_dom_sf"/>
</dbReference>
<protein>
    <recommendedName>
        <fullName evidence="5">Maltokinase</fullName>
        <ecNumber evidence="4">2.7.1.175</ecNumber>
    </recommendedName>
    <alternativeName>
        <fullName evidence="13">Maltose-1-phosphate synthase</fullName>
    </alternativeName>
</protein>
<gene>
    <name evidence="16" type="ORF">FBY41_2464</name>
</gene>
<reference evidence="16 17" key="1">
    <citation type="submission" date="2019-06" db="EMBL/GenBank/DDBJ databases">
        <title>Genome sequencing of plant associated microbes to promote plant fitness in Sorghum bicolor and Oryza sativa.</title>
        <authorList>
            <person name="Coleman-Derr D."/>
        </authorList>
    </citation>
    <scope>NUCLEOTIDE SEQUENCE [LARGE SCALE GENOMIC DNA]</scope>
    <source>
        <strain evidence="16 17">KV-663</strain>
    </source>
</reference>
<comment type="catalytic activity">
    <reaction evidence="14">
        <text>D-maltose + ATP = alpha-maltose 1-phosphate + ADP + H(+)</text>
        <dbReference type="Rhea" id="RHEA:31915"/>
        <dbReference type="ChEBI" id="CHEBI:15378"/>
        <dbReference type="ChEBI" id="CHEBI:17306"/>
        <dbReference type="ChEBI" id="CHEBI:30616"/>
        <dbReference type="ChEBI" id="CHEBI:63576"/>
        <dbReference type="ChEBI" id="CHEBI:456216"/>
        <dbReference type="EC" id="2.7.1.175"/>
    </reaction>
</comment>
<keyword evidence="17" id="KW-1185">Reference proteome</keyword>
<evidence type="ECO:0000256" key="10">
    <source>
        <dbReference type="ARBA" id="ARBA00022840"/>
    </source>
</evidence>
<evidence type="ECO:0000256" key="14">
    <source>
        <dbReference type="ARBA" id="ARBA00049067"/>
    </source>
</evidence>
<comment type="caution">
    <text evidence="16">The sequence shown here is derived from an EMBL/GenBank/DDBJ whole genome shotgun (WGS) entry which is preliminary data.</text>
</comment>
<dbReference type="OrthoDB" id="3787729at2"/>
<evidence type="ECO:0000256" key="12">
    <source>
        <dbReference type="ARBA" id="ARBA00023277"/>
    </source>
</evidence>
<sequence>MAIVHKGASIVPTKTELVGAWMPHQRWYHGKGHDPALRRVGGFRFEDPEGEVGIETLLLADTAADPVVVYQVPLTYRGAPLEGGEHALLGTMEHSVLGRRWVYDGPHDPVYVGQLVDTILRSRQSDEAQASVGSNELARGSSTGQVLGTVGSSVVLTGEQSNTSVICRMLAPDGGPAEPLIVKVFRTLQDGDNPDVVVQSALTREGSDRVPMAVGHLSGAWDNPSGGALEHGDLAFAQEFIPGVEDAWRVALVAAAAGHDFTARARDLGVVTAQIHAALAHALGTVEAGEAARDALVASMRSRYAAAVALVPSLASRSTSVERVIESVRAMRWPALQRIHGDYHLGQVLDVPERGWVALDFEGEPLRPLAERVQPDLTQRDVAGMLRSFDYAAGSVGLADPSRDATAWAAACRLAFLEGYASVAGPADAEDTALVQALELDKALYEVVYEARNRPSWLPIPLGAVERLTTEEGSP</sequence>
<dbReference type="RefSeq" id="WP_141844525.1">
    <property type="nucleotide sequence ID" value="NZ_VFPM01000002.1"/>
</dbReference>
<evidence type="ECO:0000256" key="3">
    <source>
        <dbReference type="ARBA" id="ARBA00011245"/>
    </source>
</evidence>
<keyword evidence="9" id="KW-0418">Kinase</keyword>
<evidence type="ECO:0000313" key="17">
    <source>
        <dbReference type="Proteomes" id="UP000316747"/>
    </source>
</evidence>
<evidence type="ECO:0000256" key="8">
    <source>
        <dbReference type="ARBA" id="ARBA00022741"/>
    </source>
</evidence>
<dbReference type="EMBL" id="VFPM01000002">
    <property type="protein sequence ID" value="TQM62432.1"/>
    <property type="molecule type" value="Genomic_DNA"/>
</dbReference>
<evidence type="ECO:0000259" key="15">
    <source>
        <dbReference type="Pfam" id="PF18085"/>
    </source>
</evidence>
<dbReference type="UniPathway" id="UPA00164"/>
<comment type="pathway">
    <text evidence="1">Glycan biosynthesis; glycogen biosynthesis.</text>
</comment>
<evidence type="ECO:0000256" key="9">
    <source>
        <dbReference type="ARBA" id="ARBA00022777"/>
    </source>
</evidence>
<dbReference type="GO" id="GO:0016301">
    <property type="term" value="F:kinase activity"/>
    <property type="evidence" value="ECO:0007669"/>
    <property type="project" value="UniProtKB-KW"/>
</dbReference>